<proteinExistence type="predicted"/>
<dbReference type="SUPFAM" id="SSF52402">
    <property type="entry name" value="Adenine nucleotide alpha hydrolases-like"/>
    <property type="match status" value="1"/>
</dbReference>
<sequence>MNLAINLDTDTAMPTTFEPASVPLPERVRQAIDLLKAIVSVQPTSLVIAYSGGKDSTAVTSITLAALAELAQEGRLPTDIEHLAVTSNTGIKNPVIERHVGRHLRAMRAFAAEAGIPLKAKWAMPSLAESWQVSVLGGRRQMAWPSEGQSQYCSVDWKIKPIDTLKRQHA</sequence>
<dbReference type="STRING" id="442341.SAMN04487959_1355"/>
<protein>
    <submittedName>
        <fullName evidence="1">DNA sulfur modification protein DndC</fullName>
    </submittedName>
</protein>
<gene>
    <name evidence="1" type="ORF">SAMN04487959_1355</name>
</gene>
<evidence type="ECO:0000313" key="2">
    <source>
        <dbReference type="Proteomes" id="UP000199040"/>
    </source>
</evidence>
<organism evidence="1 2">
    <name type="scientific">Modicisalibacter xianhensis</name>
    <dbReference type="NCBI Taxonomy" id="442341"/>
    <lineage>
        <taxon>Bacteria</taxon>
        <taxon>Pseudomonadati</taxon>
        <taxon>Pseudomonadota</taxon>
        <taxon>Gammaproteobacteria</taxon>
        <taxon>Oceanospirillales</taxon>
        <taxon>Halomonadaceae</taxon>
        <taxon>Modicisalibacter</taxon>
    </lineage>
</organism>
<dbReference type="InterPro" id="IPR014729">
    <property type="entry name" value="Rossmann-like_a/b/a_fold"/>
</dbReference>
<dbReference type="AlphaFoldDB" id="A0A1I3GMK2"/>
<keyword evidence="2" id="KW-1185">Reference proteome</keyword>
<dbReference type="EMBL" id="FOPY01000035">
    <property type="protein sequence ID" value="SFI24725.1"/>
    <property type="molecule type" value="Genomic_DNA"/>
</dbReference>
<dbReference type="Proteomes" id="UP000199040">
    <property type="component" value="Unassembled WGS sequence"/>
</dbReference>
<reference evidence="1 2" key="1">
    <citation type="submission" date="2016-10" db="EMBL/GenBank/DDBJ databases">
        <authorList>
            <person name="de Groot N.N."/>
        </authorList>
    </citation>
    <scope>NUCLEOTIDE SEQUENCE [LARGE SCALE GENOMIC DNA]</scope>
    <source>
        <strain evidence="1 2">CGMCC 1.6848</strain>
    </source>
</reference>
<dbReference type="Gene3D" id="3.40.50.620">
    <property type="entry name" value="HUPs"/>
    <property type="match status" value="1"/>
</dbReference>
<dbReference type="RefSeq" id="WP_092850723.1">
    <property type="nucleotide sequence ID" value="NZ_FOPY01000035.1"/>
</dbReference>
<name>A0A1I3GMK2_9GAMM</name>
<evidence type="ECO:0000313" key="1">
    <source>
        <dbReference type="EMBL" id="SFI24725.1"/>
    </source>
</evidence>
<accession>A0A1I3GMK2</accession>